<dbReference type="EMBL" id="DSKI01000644">
    <property type="protein sequence ID" value="HEB44500.1"/>
    <property type="molecule type" value="Genomic_DNA"/>
</dbReference>
<feature type="domain" description="CHASE2" evidence="2">
    <location>
        <begin position="47"/>
        <end position="374"/>
    </location>
</feature>
<feature type="transmembrane region" description="Helical" evidence="1">
    <location>
        <begin position="360"/>
        <end position="377"/>
    </location>
</feature>
<proteinExistence type="predicted"/>
<gene>
    <name evidence="3" type="ORF">ENP70_12595</name>
</gene>
<comment type="caution">
    <text evidence="3">The sequence shown here is derived from an EMBL/GenBank/DDBJ whole genome shotgun (WGS) entry which is preliminary data.</text>
</comment>
<evidence type="ECO:0000256" key="1">
    <source>
        <dbReference type="SAM" id="Phobius"/>
    </source>
</evidence>
<accession>A0A7C1SXZ7</accession>
<feature type="transmembrane region" description="Helical" evidence="1">
    <location>
        <begin position="411"/>
        <end position="430"/>
    </location>
</feature>
<evidence type="ECO:0000313" key="3">
    <source>
        <dbReference type="EMBL" id="HEB44500.1"/>
    </source>
</evidence>
<dbReference type="Pfam" id="PF05226">
    <property type="entry name" value="CHASE2"/>
    <property type="match status" value="1"/>
</dbReference>
<dbReference type="AlphaFoldDB" id="A0A7C1SXZ7"/>
<dbReference type="InterPro" id="IPR007890">
    <property type="entry name" value="CHASE2"/>
</dbReference>
<keyword evidence="1" id="KW-0472">Membrane</keyword>
<keyword evidence="1" id="KW-0812">Transmembrane</keyword>
<sequence length="450" mass="48789">MHDWSIGCVLHRLLDILSFCKAGSIVLTLLAASALTQWAGGFLVVATNLPDLGTMHVLSRALDLDPGPERAVTLINITDKDHTELGAPLPMEKAYLVELVERLRPLGPAAILVDYDISQETAPDDMASLRTLLSGWGEDAPLLMFPRELIPTESGEMKTVSTPFDDFFSEARPLYWTSTMFQNSEGHQLDEWTLWTTPQGSCEALLAPQLLLHLHRQFRSTDGLHEAAAHLAKADGREGCEQSPSTVRTSAEIYAGLEDRQKAPVYYVLGDDLDQGPSQDLVDLAGRSEPAFYVWSAGEVLSKGVASASIKDRVVIIGGAYAGANDRHDTPVGRMDGARILANAVSTGDRTLEAETLPPLLITVVITTLSVLSLYGFLTFKPIIFGVLGFGTLVITYASAIHLYDVSTASLVARGTIGLTAVLIGTKSFLDLLHDLVIERLGWRSLLENP</sequence>
<feature type="transmembrane region" description="Helical" evidence="1">
    <location>
        <begin position="22"/>
        <end position="46"/>
    </location>
</feature>
<keyword evidence="1" id="KW-1133">Transmembrane helix</keyword>
<name>A0A7C1SXZ7_9HYPH</name>
<reference evidence="3" key="1">
    <citation type="journal article" date="2020" name="mSystems">
        <title>Genome- and Community-Level Interaction Insights into Carbon Utilization and Element Cycling Functions of Hydrothermarchaeota in Hydrothermal Sediment.</title>
        <authorList>
            <person name="Zhou Z."/>
            <person name="Liu Y."/>
            <person name="Xu W."/>
            <person name="Pan J."/>
            <person name="Luo Z.H."/>
            <person name="Li M."/>
        </authorList>
    </citation>
    <scope>NUCLEOTIDE SEQUENCE [LARGE SCALE GENOMIC DNA]</scope>
    <source>
        <strain evidence="3">SpSt-243</strain>
    </source>
</reference>
<dbReference type="SMART" id="SM01080">
    <property type="entry name" value="CHASE2"/>
    <property type="match status" value="1"/>
</dbReference>
<evidence type="ECO:0000259" key="2">
    <source>
        <dbReference type="SMART" id="SM01080"/>
    </source>
</evidence>
<feature type="transmembrane region" description="Helical" evidence="1">
    <location>
        <begin position="383"/>
        <end position="404"/>
    </location>
</feature>
<protein>
    <submittedName>
        <fullName evidence="3">CHASE2 domain-containing protein</fullName>
    </submittedName>
</protein>
<organism evidence="3">
    <name type="scientific">Agrobacterium albertimagni</name>
    <dbReference type="NCBI Taxonomy" id="147266"/>
    <lineage>
        <taxon>Bacteria</taxon>
        <taxon>Pseudomonadati</taxon>
        <taxon>Pseudomonadota</taxon>
        <taxon>Alphaproteobacteria</taxon>
        <taxon>Hyphomicrobiales</taxon>
        <taxon>Rhizobiaceae</taxon>
        <taxon>Rhizobium/Agrobacterium group</taxon>
        <taxon>Agrobacterium</taxon>
    </lineage>
</organism>